<feature type="compositionally biased region" description="Polar residues" evidence="5">
    <location>
        <begin position="200"/>
        <end position="211"/>
    </location>
</feature>
<gene>
    <name evidence="7" type="ORF">EJ08DRAFT_732472</name>
</gene>
<reference evidence="7" key="1">
    <citation type="journal article" date="2020" name="Stud. Mycol.">
        <title>101 Dothideomycetes genomes: a test case for predicting lifestyles and emergence of pathogens.</title>
        <authorList>
            <person name="Haridas S."/>
            <person name="Albert R."/>
            <person name="Binder M."/>
            <person name="Bloem J."/>
            <person name="Labutti K."/>
            <person name="Salamov A."/>
            <person name="Andreopoulos B."/>
            <person name="Baker S."/>
            <person name="Barry K."/>
            <person name="Bills G."/>
            <person name="Bluhm B."/>
            <person name="Cannon C."/>
            <person name="Castanera R."/>
            <person name="Culley D."/>
            <person name="Daum C."/>
            <person name="Ezra D."/>
            <person name="Gonzalez J."/>
            <person name="Henrissat B."/>
            <person name="Kuo A."/>
            <person name="Liang C."/>
            <person name="Lipzen A."/>
            <person name="Lutzoni F."/>
            <person name="Magnuson J."/>
            <person name="Mondo S."/>
            <person name="Nolan M."/>
            <person name="Ohm R."/>
            <person name="Pangilinan J."/>
            <person name="Park H.-J."/>
            <person name="Ramirez L."/>
            <person name="Alfaro M."/>
            <person name="Sun H."/>
            <person name="Tritt A."/>
            <person name="Yoshinaga Y."/>
            <person name="Zwiers L.-H."/>
            <person name="Turgeon B."/>
            <person name="Goodwin S."/>
            <person name="Spatafora J."/>
            <person name="Crous P."/>
            <person name="Grigoriev I."/>
        </authorList>
    </citation>
    <scope>NUCLEOTIDE SEQUENCE</scope>
    <source>
        <strain evidence="7">CBS 130266</strain>
    </source>
</reference>
<keyword evidence="8" id="KW-1185">Reference proteome</keyword>
<dbReference type="GO" id="GO:0008270">
    <property type="term" value="F:zinc ion binding"/>
    <property type="evidence" value="ECO:0007669"/>
    <property type="project" value="UniProtKB-KW"/>
</dbReference>
<evidence type="ECO:0000256" key="5">
    <source>
        <dbReference type="SAM" id="MobiDB-lite"/>
    </source>
</evidence>
<sequence length="383" mass="42862">MAYPFLDWQPPTTIQPPTSPRITTNAKPQPADLDDPRLITHDEHGNPFPWCPHCHRRPTLLPRQLPCGHVYCNLCLQDVDLTARLINGIACCKACNFVITKFQPSVETRVEQMARQEQLRAVGPTETTTIGELVGEAQDNVVDFDRWFRASSVFQEAMSRPHPVGQQQQLLLQQPLQLPRQLPRQLPQMDPRMTGRLAQRRTSTSAQNPQLSIAPDLLHLRPPPFPFMDDATENTRSPYLPMPMGAPLPRNLPLPRNMPLDNSPGDGSFNNLSSFNYSFTNMDIPRLGRYNAHTAERGFGGLPLPSQVSRRTDTAIVGVPHDTTEADAPVPVSWDAVMVKWEGRRQDLTQGVETAKAEVEDVDAKVEKSVKLKREPGKGDEDG</sequence>
<dbReference type="SUPFAM" id="SSF57850">
    <property type="entry name" value="RING/U-box"/>
    <property type="match status" value="1"/>
</dbReference>
<protein>
    <recommendedName>
        <fullName evidence="6">RING-type domain-containing protein</fullName>
    </recommendedName>
</protein>
<proteinExistence type="predicted"/>
<evidence type="ECO:0000259" key="6">
    <source>
        <dbReference type="PROSITE" id="PS50089"/>
    </source>
</evidence>
<evidence type="ECO:0000313" key="8">
    <source>
        <dbReference type="Proteomes" id="UP000800235"/>
    </source>
</evidence>
<dbReference type="OrthoDB" id="6333297at2759"/>
<dbReference type="Proteomes" id="UP000800235">
    <property type="component" value="Unassembled WGS sequence"/>
</dbReference>
<dbReference type="InterPro" id="IPR001841">
    <property type="entry name" value="Znf_RING"/>
</dbReference>
<evidence type="ECO:0000256" key="4">
    <source>
        <dbReference type="PROSITE-ProRule" id="PRU00175"/>
    </source>
</evidence>
<evidence type="ECO:0000256" key="2">
    <source>
        <dbReference type="ARBA" id="ARBA00022771"/>
    </source>
</evidence>
<evidence type="ECO:0000256" key="3">
    <source>
        <dbReference type="ARBA" id="ARBA00022833"/>
    </source>
</evidence>
<dbReference type="EMBL" id="MU007026">
    <property type="protein sequence ID" value="KAF2432386.1"/>
    <property type="molecule type" value="Genomic_DNA"/>
</dbReference>
<feature type="region of interest" description="Disordered" evidence="5">
    <location>
        <begin position="196"/>
        <end position="218"/>
    </location>
</feature>
<feature type="region of interest" description="Disordered" evidence="5">
    <location>
        <begin position="9"/>
        <end position="31"/>
    </location>
</feature>
<evidence type="ECO:0000256" key="1">
    <source>
        <dbReference type="ARBA" id="ARBA00022723"/>
    </source>
</evidence>
<accession>A0A9P4NWE3</accession>
<dbReference type="InterPro" id="IPR017907">
    <property type="entry name" value="Znf_RING_CS"/>
</dbReference>
<organism evidence="7 8">
    <name type="scientific">Tothia fuscella</name>
    <dbReference type="NCBI Taxonomy" id="1048955"/>
    <lineage>
        <taxon>Eukaryota</taxon>
        <taxon>Fungi</taxon>
        <taxon>Dikarya</taxon>
        <taxon>Ascomycota</taxon>
        <taxon>Pezizomycotina</taxon>
        <taxon>Dothideomycetes</taxon>
        <taxon>Pleosporomycetidae</taxon>
        <taxon>Venturiales</taxon>
        <taxon>Cylindrosympodiaceae</taxon>
        <taxon>Tothia</taxon>
    </lineage>
</organism>
<keyword evidence="1" id="KW-0479">Metal-binding</keyword>
<name>A0A9P4NWE3_9PEZI</name>
<dbReference type="PROSITE" id="PS00518">
    <property type="entry name" value="ZF_RING_1"/>
    <property type="match status" value="1"/>
</dbReference>
<feature type="domain" description="RING-type" evidence="6">
    <location>
        <begin position="51"/>
        <end position="96"/>
    </location>
</feature>
<dbReference type="PROSITE" id="PS50089">
    <property type="entry name" value="ZF_RING_2"/>
    <property type="match status" value="1"/>
</dbReference>
<evidence type="ECO:0000313" key="7">
    <source>
        <dbReference type="EMBL" id="KAF2432386.1"/>
    </source>
</evidence>
<keyword evidence="2 4" id="KW-0863">Zinc-finger</keyword>
<comment type="caution">
    <text evidence="7">The sequence shown here is derived from an EMBL/GenBank/DDBJ whole genome shotgun (WGS) entry which is preliminary data.</text>
</comment>
<keyword evidence="3" id="KW-0862">Zinc</keyword>
<dbReference type="AlphaFoldDB" id="A0A9P4NWE3"/>